<dbReference type="Proteomes" id="UP000504636">
    <property type="component" value="Unplaced"/>
</dbReference>
<dbReference type="OrthoDB" id="438641at2759"/>
<dbReference type="CDD" id="cd20071">
    <property type="entry name" value="SET_SMYD"/>
    <property type="match status" value="1"/>
</dbReference>
<evidence type="ECO:0000313" key="3">
    <source>
        <dbReference type="Proteomes" id="UP000504636"/>
    </source>
</evidence>
<dbReference type="PANTHER" id="PTHR12197:SF251">
    <property type="entry name" value="EG:BACR7C10.4 PROTEIN"/>
    <property type="match status" value="1"/>
</dbReference>
<dbReference type="GO" id="GO:0005634">
    <property type="term" value="C:nucleus"/>
    <property type="evidence" value="ECO:0007669"/>
    <property type="project" value="TreeGrafter"/>
</dbReference>
<reference evidence="4" key="3">
    <citation type="submission" date="2025-04" db="UniProtKB">
        <authorList>
            <consortium name="RefSeq"/>
        </authorList>
    </citation>
    <scope>IDENTIFICATION</scope>
    <source>
        <strain evidence="4">CBS 304.34</strain>
    </source>
</reference>
<dbReference type="InterPro" id="IPR050869">
    <property type="entry name" value="H3K4_H4K5_MeTrfase"/>
</dbReference>
<accession>A0A6A6YLV0</accession>
<dbReference type="AlphaFoldDB" id="A0A6A6YLV0"/>
<dbReference type="Gene3D" id="2.170.270.10">
    <property type="entry name" value="SET domain"/>
    <property type="match status" value="1"/>
</dbReference>
<name>A0A6A6YLV0_9PEZI</name>
<evidence type="ECO:0000259" key="1">
    <source>
        <dbReference type="PROSITE" id="PS50280"/>
    </source>
</evidence>
<dbReference type="Gene3D" id="6.10.140.2220">
    <property type="match status" value="1"/>
</dbReference>
<dbReference type="RefSeq" id="XP_033575919.1">
    <property type="nucleotide sequence ID" value="XM_033720152.1"/>
</dbReference>
<reference evidence="4" key="2">
    <citation type="submission" date="2020-04" db="EMBL/GenBank/DDBJ databases">
        <authorList>
            <consortium name="NCBI Genome Project"/>
        </authorList>
    </citation>
    <scope>NUCLEOTIDE SEQUENCE</scope>
    <source>
        <strain evidence="4">CBS 304.34</strain>
    </source>
</reference>
<keyword evidence="3" id="KW-1185">Reference proteome</keyword>
<dbReference type="InterPro" id="IPR001214">
    <property type="entry name" value="SET_dom"/>
</dbReference>
<reference evidence="2 4" key="1">
    <citation type="journal article" date="2020" name="Stud. Mycol.">
        <title>101 Dothideomycetes genomes: a test case for predicting lifestyles and emergence of pathogens.</title>
        <authorList>
            <person name="Haridas S."/>
            <person name="Albert R."/>
            <person name="Binder M."/>
            <person name="Bloem J."/>
            <person name="Labutti K."/>
            <person name="Salamov A."/>
            <person name="Andreopoulos B."/>
            <person name="Baker S."/>
            <person name="Barry K."/>
            <person name="Bills G."/>
            <person name="Bluhm B."/>
            <person name="Cannon C."/>
            <person name="Castanera R."/>
            <person name="Culley D."/>
            <person name="Daum C."/>
            <person name="Ezra D."/>
            <person name="Gonzalez J."/>
            <person name="Henrissat B."/>
            <person name="Kuo A."/>
            <person name="Liang C."/>
            <person name="Lipzen A."/>
            <person name="Lutzoni F."/>
            <person name="Magnuson J."/>
            <person name="Mondo S."/>
            <person name="Nolan M."/>
            <person name="Ohm R."/>
            <person name="Pangilinan J."/>
            <person name="Park H.-J."/>
            <person name="Ramirez L."/>
            <person name="Alfaro M."/>
            <person name="Sun H."/>
            <person name="Tritt A."/>
            <person name="Yoshinaga Y."/>
            <person name="Zwiers L.-H."/>
            <person name="Turgeon B."/>
            <person name="Goodwin S."/>
            <person name="Spatafora J."/>
            <person name="Crous P."/>
            <person name="Grigoriev I."/>
        </authorList>
    </citation>
    <scope>NUCLEOTIDE SEQUENCE</scope>
    <source>
        <strain evidence="2 4">CBS 304.34</strain>
    </source>
</reference>
<feature type="domain" description="SET" evidence="1">
    <location>
        <begin position="25"/>
        <end position="275"/>
    </location>
</feature>
<evidence type="ECO:0000313" key="4">
    <source>
        <dbReference type="RefSeq" id="XP_033575919.1"/>
    </source>
</evidence>
<dbReference type="GeneID" id="54461045"/>
<proteinExistence type="predicted"/>
<dbReference type="InterPro" id="IPR046341">
    <property type="entry name" value="SET_dom_sf"/>
</dbReference>
<dbReference type="PROSITE" id="PS50280">
    <property type="entry name" value="SET"/>
    <property type="match status" value="1"/>
</dbReference>
<protein>
    <recommendedName>
        <fullName evidence="1">SET domain-containing protein</fullName>
    </recommendedName>
</protein>
<dbReference type="PANTHER" id="PTHR12197">
    <property type="entry name" value="HISTONE-LYSINE N-METHYLTRANSFERASE SMYD"/>
    <property type="match status" value="1"/>
</dbReference>
<gene>
    <name evidence="2 4" type="ORF">BDZ99DRAFT_463806</name>
</gene>
<dbReference type="EMBL" id="MU003702">
    <property type="protein sequence ID" value="KAF2808955.1"/>
    <property type="molecule type" value="Genomic_DNA"/>
</dbReference>
<dbReference type="SUPFAM" id="SSF82199">
    <property type="entry name" value="SET domain"/>
    <property type="match status" value="1"/>
</dbReference>
<organism evidence="2">
    <name type="scientific">Mytilinidion resinicola</name>
    <dbReference type="NCBI Taxonomy" id="574789"/>
    <lineage>
        <taxon>Eukaryota</taxon>
        <taxon>Fungi</taxon>
        <taxon>Dikarya</taxon>
        <taxon>Ascomycota</taxon>
        <taxon>Pezizomycotina</taxon>
        <taxon>Dothideomycetes</taxon>
        <taxon>Pleosporomycetidae</taxon>
        <taxon>Mytilinidiales</taxon>
        <taxon>Mytilinidiaceae</taxon>
        <taxon>Mytilinidion</taxon>
    </lineage>
</organism>
<dbReference type="Gene3D" id="1.10.220.160">
    <property type="match status" value="1"/>
</dbReference>
<sequence>MASDMMHRGERLEELKQDMQKASNSWCSVENSSIKEGNRTTAQDAYGVYAITDLRKGEILLVDRTVAAVTSDEGSCQVCFRRLTANAVDLLCCNVKFCSTACAKEAKKSFHKAMCGKTFRFPGLSDLCLFRQTLNSLLLRCLAVIVQADIGSHPLYNSVVSTLTANRAGPRPWRYHDDIIYPIHMLQTLGIDVFADLRHDTWVIRTMYMRILNNMDGEEEGNGVRTKLLNRLYSMLNHSCHPNLDWTHQYDRRSSVMIRAKRDIKKGEELFISHVGEEGRFQPFAERQRRLITWFGADCGCARCKAERPGADEAEFARYWRGHLSACSSEDRSQNMLFLAATEQRRTVDW</sequence>
<dbReference type="Pfam" id="PF00856">
    <property type="entry name" value="SET"/>
    <property type="match status" value="1"/>
</dbReference>
<evidence type="ECO:0000313" key="2">
    <source>
        <dbReference type="EMBL" id="KAF2808955.1"/>
    </source>
</evidence>